<feature type="region of interest" description="Disordered" evidence="1">
    <location>
        <begin position="25"/>
        <end position="62"/>
    </location>
</feature>
<dbReference type="Proteomes" id="UP001244563">
    <property type="component" value="Unassembled WGS sequence"/>
</dbReference>
<comment type="caution">
    <text evidence="2">The sequence shown here is derived from an EMBL/GenBank/DDBJ whole genome shotgun (WGS) entry which is preliminary data.</text>
</comment>
<proteinExistence type="predicted"/>
<dbReference type="RefSeq" id="WP_306879627.1">
    <property type="nucleotide sequence ID" value="NZ_JAUSSW010000016.1"/>
</dbReference>
<name>A0ABT9TRW4_PAENI</name>
<evidence type="ECO:0000313" key="3">
    <source>
        <dbReference type="Proteomes" id="UP001244563"/>
    </source>
</evidence>
<feature type="compositionally biased region" description="Basic residues" evidence="1">
    <location>
        <begin position="25"/>
        <end position="38"/>
    </location>
</feature>
<organism evidence="2 3">
    <name type="scientific">Paenarthrobacter nicotinovorans</name>
    <name type="common">Arthrobacter nicotinovorans</name>
    <dbReference type="NCBI Taxonomy" id="29320"/>
    <lineage>
        <taxon>Bacteria</taxon>
        <taxon>Bacillati</taxon>
        <taxon>Actinomycetota</taxon>
        <taxon>Actinomycetes</taxon>
        <taxon>Micrococcales</taxon>
        <taxon>Micrococcaceae</taxon>
        <taxon>Paenarthrobacter</taxon>
    </lineage>
</organism>
<gene>
    <name evidence="2" type="ORF">J2T10_004092</name>
</gene>
<evidence type="ECO:0000256" key="1">
    <source>
        <dbReference type="SAM" id="MobiDB-lite"/>
    </source>
</evidence>
<protein>
    <submittedName>
        <fullName evidence="2">Uncharacterized protein</fullName>
    </submittedName>
</protein>
<sequence length="62" mass="7046">MEPKARCGVVTFFVREVDDDARQLRRVRPRAAAKRVAKARPGNNGPRNRYSTPPEHRSTVNS</sequence>
<accession>A0ABT9TRW4</accession>
<keyword evidence="3" id="KW-1185">Reference proteome</keyword>
<reference evidence="2 3" key="1">
    <citation type="submission" date="2023-07" db="EMBL/GenBank/DDBJ databases">
        <title>Sorghum-associated microbial communities from plants grown in Nebraska, USA.</title>
        <authorList>
            <person name="Schachtman D."/>
        </authorList>
    </citation>
    <scope>NUCLEOTIDE SEQUENCE [LARGE SCALE GENOMIC DNA]</scope>
    <source>
        <strain evidence="2 3">CC523</strain>
    </source>
</reference>
<evidence type="ECO:0000313" key="2">
    <source>
        <dbReference type="EMBL" id="MDQ0104418.1"/>
    </source>
</evidence>
<dbReference type="EMBL" id="JAUSSW010000016">
    <property type="protein sequence ID" value="MDQ0104418.1"/>
    <property type="molecule type" value="Genomic_DNA"/>
</dbReference>